<name>A0AAV7VW85_PLEWA</name>
<gene>
    <name evidence="2" type="ORF">NDU88_001358</name>
</gene>
<feature type="region of interest" description="Disordered" evidence="1">
    <location>
        <begin position="1"/>
        <end position="115"/>
    </location>
</feature>
<feature type="compositionally biased region" description="Basic and acidic residues" evidence="1">
    <location>
        <begin position="67"/>
        <end position="85"/>
    </location>
</feature>
<reference evidence="2" key="1">
    <citation type="journal article" date="2022" name="bioRxiv">
        <title>Sequencing and chromosome-scale assembly of the giantPleurodeles waltlgenome.</title>
        <authorList>
            <person name="Brown T."/>
            <person name="Elewa A."/>
            <person name="Iarovenko S."/>
            <person name="Subramanian E."/>
            <person name="Araus A.J."/>
            <person name="Petzold A."/>
            <person name="Susuki M."/>
            <person name="Suzuki K.-i.T."/>
            <person name="Hayashi T."/>
            <person name="Toyoda A."/>
            <person name="Oliveira C."/>
            <person name="Osipova E."/>
            <person name="Leigh N.D."/>
            <person name="Simon A."/>
            <person name="Yun M.H."/>
        </authorList>
    </citation>
    <scope>NUCLEOTIDE SEQUENCE</scope>
    <source>
        <strain evidence="2">20211129_DDA</strain>
        <tissue evidence="2">Liver</tissue>
    </source>
</reference>
<comment type="caution">
    <text evidence="2">The sequence shown here is derived from an EMBL/GenBank/DDBJ whole genome shotgun (WGS) entry which is preliminary data.</text>
</comment>
<keyword evidence="3" id="KW-1185">Reference proteome</keyword>
<organism evidence="2 3">
    <name type="scientific">Pleurodeles waltl</name>
    <name type="common">Iberian ribbed newt</name>
    <dbReference type="NCBI Taxonomy" id="8319"/>
    <lineage>
        <taxon>Eukaryota</taxon>
        <taxon>Metazoa</taxon>
        <taxon>Chordata</taxon>
        <taxon>Craniata</taxon>
        <taxon>Vertebrata</taxon>
        <taxon>Euteleostomi</taxon>
        <taxon>Amphibia</taxon>
        <taxon>Batrachia</taxon>
        <taxon>Caudata</taxon>
        <taxon>Salamandroidea</taxon>
        <taxon>Salamandridae</taxon>
        <taxon>Pleurodelinae</taxon>
        <taxon>Pleurodeles</taxon>
    </lineage>
</organism>
<dbReference type="AlphaFoldDB" id="A0AAV7VW85"/>
<proteinExistence type="predicted"/>
<feature type="compositionally biased region" description="Basic and acidic residues" evidence="1">
    <location>
        <begin position="22"/>
        <end position="42"/>
    </location>
</feature>
<evidence type="ECO:0000313" key="2">
    <source>
        <dbReference type="EMBL" id="KAJ1205939.1"/>
    </source>
</evidence>
<dbReference type="Proteomes" id="UP001066276">
    <property type="component" value="Chromosome 1_2"/>
</dbReference>
<evidence type="ECO:0000313" key="3">
    <source>
        <dbReference type="Proteomes" id="UP001066276"/>
    </source>
</evidence>
<feature type="compositionally biased region" description="Polar residues" evidence="1">
    <location>
        <begin position="102"/>
        <end position="113"/>
    </location>
</feature>
<protein>
    <submittedName>
        <fullName evidence="2">Uncharacterized protein</fullName>
    </submittedName>
</protein>
<accession>A0AAV7VW85</accession>
<sequence>MAHEEDGKVQQSGGSTKRRKEKGFERLEQERGELDGMVRGRSEQGGQSDAEELMQVNVEGEQEITEGEQKSAEEKHKGTQSKSRDWSVSPLRQRRTAWEFSPTITSQSPQASRAPSLIEVFESPVSPLVHFSPLSTQESVAQALDLTQEPQDEQRFPGFPTPRVDPVAFLNAMFSIFNRAMAPAGATVGLTGPLAFSLGSPET</sequence>
<dbReference type="EMBL" id="JANPWB010000002">
    <property type="protein sequence ID" value="KAJ1205939.1"/>
    <property type="molecule type" value="Genomic_DNA"/>
</dbReference>
<evidence type="ECO:0000256" key="1">
    <source>
        <dbReference type="SAM" id="MobiDB-lite"/>
    </source>
</evidence>